<evidence type="ECO:0000256" key="6">
    <source>
        <dbReference type="ARBA" id="ARBA00022763"/>
    </source>
</evidence>
<dbReference type="OrthoDB" id="205514at2759"/>
<dbReference type="GO" id="GO:0005634">
    <property type="term" value="C:nucleus"/>
    <property type="evidence" value="ECO:0007669"/>
    <property type="project" value="UniProtKB-SubCell"/>
</dbReference>
<dbReference type="Pfam" id="PF10391">
    <property type="entry name" value="DNA_pol_lambd_f"/>
    <property type="match status" value="1"/>
</dbReference>
<keyword evidence="4 11" id="KW-0548">Nucleotidyltransferase</keyword>
<comment type="similarity">
    <text evidence="11">Belongs to the DNA polymerase type-X family.</text>
</comment>
<evidence type="ECO:0000256" key="12">
    <source>
        <dbReference type="SAM" id="MobiDB-lite"/>
    </source>
</evidence>
<name>A0A1Y1UMV5_9TREE</name>
<dbReference type="STRING" id="4999.A0A1Y1UMV5"/>
<feature type="region of interest" description="Disordered" evidence="12">
    <location>
        <begin position="1"/>
        <end position="24"/>
    </location>
</feature>
<evidence type="ECO:0000256" key="4">
    <source>
        <dbReference type="ARBA" id="ARBA00022695"/>
    </source>
</evidence>
<dbReference type="PRINTS" id="PR00870">
    <property type="entry name" value="DNAPOLXBETA"/>
</dbReference>
<dbReference type="InParanoid" id="A0A1Y1UMV5"/>
<proteinExistence type="inferred from homology"/>
<dbReference type="AlphaFoldDB" id="A0A1Y1UMV5"/>
<dbReference type="GO" id="GO:0046872">
    <property type="term" value="F:metal ion binding"/>
    <property type="evidence" value="ECO:0007669"/>
    <property type="project" value="UniProtKB-UniRule"/>
</dbReference>
<evidence type="ECO:0000313" key="14">
    <source>
        <dbReference type="EMBL" id="ORX39393.1"/>
    </source>
</evidence>
<keyword evidence="15" id="KW-1185">Reference proteome</keyword>
<evidence type="ECO:0000256" key="3">
    <source>
        <dbReference type="ARBA" id="ARBA00022679"/>
    </source>
</evidence>
<dbReference type="CDD" id="cd00141">
    <property type="entry name" value="NT_POLXc"/>
    <property type="match status" value="1"/>
</dbReference>
<dbReference type="Gene3D" id="1.10.150.110">
    <property type="entry name" value="DNA polymerase beta, N-terminal domain-like"/>
    <property type="match status" value="1"/>
</dbReference>
<comment type="catalytic activity">
    <reaction evidence="10 11">
        <text>DNA(n) + a 2'-deoxyribonucleoside 5'-triphosphate = DNA(n+1) + diphosphate</text>
        <dbReference type="Rhea" id="RHEA:22508"/>
        <dbReference type="Rhea" id="RHEA-COMP:17339"/>
        <dbReference type="Rhea" id="RHEA-COMP:17340"/>
        <dbReference type="ChEBI" id="CHEBI:33019"/>
        <dbReference type="ChEBI" id="CHEBI:61560"/>
        <dbReference type="ChEBI" id="CHEBI:173112"/>
        <dbReference type="EC" id="2.7.7.7"/>
    </reaction>
</comment>
<keyword evidence="5" id="KW-0235">DNA replication</keyword>
<dbReference type="GO" id="GO:0003677">
    <property type="term" value="F:DNA binding"/>
    <property type="evidence" value="ECO:0007669"/>
    <property type="project" value="UniProtKB-UniRule"/>
</dbReference>
<dbReference type="GO" id="GO:0006303">
    <property type="term" value="P:double-strand break repair via nonhomologous end joining"/>
    <property type="evidence" value="ECO:0007669"/>
    <property type="project" value="TreeGrafter"/>
</dbReference>
<dbReference type="SUPFAM" id="SSF52113">
    <property type="entry name" value="BRCT domain"/>
    <property type="match status" value="1"/>
</dbReference>
<dbReference type="InterPro" id="IPR037160">
    <property type="entry name" value="DNA_Pol_thumb_sf"/>
</dbReference>
<dbReference type="InterPro" id="IPR018944">
    <property type="entry name" value="DNA_pol_lambd_fingers_domain"/>
</dbReference>
<feature type="domain" description="BRCT" evidence="13">
    <location>
        <begin position="119"/>
        <end position="217"/>
    </location>
</feature>
<keyword evidence="7 11" id="KW-0239">DNA-directed DNA polymerase</keyword>
<organism evidence="14 15">
    <name type="scientific">Kockovaella imperatae</name>
    <dbReference type="NCBI Taxonomy" id="4999"/>
    <lineage>
        <taxon>Eukaryota</taxon>
        <taxon>Fungi</taxon>
        <taxon>Dikarya</taxon>
        <taxon>Basidiomycota</taxon>
        <taxon>Agaricomycotina</taxon>
        <taxon>Tremellomycetes</taxon>
        <taxon>Tremellales</taxon>
        <taxon>Cuniculitremaceae</taxon>
        <taxon>Kockovaella</taxon>
    </lineage>
</organism>
<evidence type="ECO:0000256" key="10">
    <source>
        <dbReference type="ARBA" id="ARBA00049244"/>
    </source>
</evidence>
<dbReference type="GO" id="GO:0016829">
    <property type="term" value="F:lyase activity"/>
    <property type="evidence" value="ECO:0007669"/>
    <property type="project" value="UniProtKB-KW"/>
</dbReference>
<dbReference type="PROSITE" id="PS50172">
    <property type="entry name" value="BRCT"/>
    <property type="match status" value="1"/>
</dbReference>
<dbReference type="Gene3D" id="1.10.150.20">
    <property type="entry name" value="5' to 3' exonuclease, C-terminal subdomain"/>
    <property type="match status" value="1"/>
</dbReference>
<comment type="function">
    <text evidence="11">DNA polymerase that functions in several pathways of DNA repair. Involved in base excision repair (BER) responsible for repair of lesions that give rise to abasic (AP) sites in DNA. Also contributes to DNA double-strand break repair by non-homologous end joining and homologous recombination. Has both template-dependent and template-independent (terminal transferase) DNA polymerase activities. Has also a 5'-deoxyribose-5-phosphate lyase (dRP lyase) activity.</text>
</comment>
<dbReference type="SMART" id="SM00483">
    <property type="entry name" value="POLXc"/>
    <property type="match status" value="1"/>
</dbReference>
<evidence type="ECO:0000256" key="8">
    <source>
        <dbReference type="ARBA" id="ARBA00023204"/>
    </source>
</evidence>
<dbReference type="InterPro" id="IPR027421">
    <property type="entry name" value="DNA_pol_lamdba_lyase_dom_sf"/>
</dbReference>
<evidence type="ECO:0000256" key="5">
    <source>
        <dbReference type="ARBA" id="ARBA00022705"/>
    </source>
</evidence>
<dbReference type="InterPro" id="IPR029398">
    <property type="entry name" value="PolB_thumb"/>
</dbReference>
<dbReference type="PANTHER" id="PTHR11276:SF28">
    <property type="entry name" value="DNA POLYMERASE LAMBDA"/>
    <property type="match status" value="1"/>
</dbReference>
<feature type="region of interest" description="Disordered" evidence="12">
    <location>
        <begin position="229"/>
        <end position="313"/>
    </location>
</feature>
<dbReference type="Proteomes" id="UP000193218">
    <property type="component" value="Unassembled WGS sequence"/>
</dbReference>
<comment type="cofactor">
    <cofactor evidence="1">
        <name>Mn(2+)</name>
        <dbReference type="ChEBI" id="CHEBI:29035"/>
    </cofactor>
</comment>
<dbReference type="PRINTS" id="PR00869">
    <property type="entry name" value="DNAPOLX"/>
</dbReference>
<evidence type="ECO:0000256" key="1">
    <source>
        <dbReference type="ARBA" id="ARBA00001936"/>
    </source>
</evidence>
<dbReference type="Gene3D" id="3.30.460.10">
    <property type="entry name" value="Beta Polymerase, domain 2"/>
    <property type="match status" value="1"/>
</dbReference>
<dbReference type="Pfam" id="PF14716">
    <property type="entry name" value="HHH_8"/>
    <property type="match status" value="1"/>
</dbReference>
<dbReference type="Gene3D" id="3.30.210.10">
    <property type="entry name" value="DNA polymerase, thumb domain"/>
    <property type="match status" value="1"/>
</dbReference>
<keyword evidence="9" id="KW-0456">Lyase</keyword>
<dbReference type="InterPro" id="IPR036420">
    <property type="entry name" value="BRCT_dom_sf"/>
</dbReference>
<keyword evidence="2" id="KW-0237">DNA synthesis</keyword>
<comment type="caution">
    <text evidence="14">The sequence shown here is derived from an EMBL/GenBank/DDBJ whole genome shotgun (WGS) entry which is preliminary data.</text>
</comment>
<dbReference type="CDD" id="cd00027">
    <property type="entry name" value="BRCT"/>
    <property type="match status" value="1"/>
</dbReference>
<keyword evidence="3 11" id="KW-0808">Transferase</keyword>
<feature type="compositionally biased region" description="Polar residues" evidence="12">
    <location>
        <begin position="235"/>
        <end position="250"/>
    </location>
</feature>
<gene>
    <name evidence="14" type="ORF">BD324DRAFT_577128</name>
</gene>
<dbReference type="EMBL" id="NBSH01000003">
    <property type="protein sequence ID" value="ORX39393.1"/>
    <property type="molecule type" value="Genomic_DNA"/>
</dbReference>
<protein>
    <recommendedName>
        <fullName evidence="11">DNA polymerase</fullName>
        <ecNumber evidence="11">2.7.7.7</ecNumber>
    </recommendedName>
</protein>
<feature type="compositionally biased region" description="Polar residues" evidence="12">
    <location>
        <begin position="1"/>
        <end position="15"/>
    </location>
</feature>
<dbReference type="InterPro" id="IPR043519">
    <property type="entry name" value="NT_sf"/>
</dbReference>
<dbReference type="RefSeq" id="XP_021873256.1">
    <property type="nucleotide sequence ID" value="XM_022013242.1"/>
</dbReference>
<dbReference type="EC" id="2.7.7.7" evidence="11"/>
<accession>A0A1Y1UMV5</accession>
<dbReference type="InterPro" id="IPR022312">
    <property type="entry name" value="DNA_pol_X"/>
</dbReference>
<evidence type="ECO:0000256" key="2">
    <source>
        <dbReference type="ARBA" id="ARBA00022634"/>
    </source>
</evidence>
<dbReference type="Gene3D" id="3.40.50.10190">
    <property type="entry name" value="BRCT domain"/>
    <property type="match status" value="1"/>
</dbReference>
<dbReference type="GO" id="GO:0003887">
    <property type="term" value="F:DNA-directed DNA polymerase activity"/>
    <property type="evidence" value="ECO:0007669"/>
    <property type="project" value="UniProtKB-UniRule"/>
</dbReference>
<dbReference type="Pfam" id="PF14791">
    <property type="entry name" value="DNA_pol_B_thumb"/>
    <property type="match status" value="1"/>
</dbReference>
<sequence length="699" mass="77135">MTATMPTVPTPSNATPGLPDPSLKHLRTVTLDTPAHVASPIDTPAHAAAPIDTPAAADPASPVPIGNSPFAHMRQKKEYQTLTRLFESFTKDISKSEIKSEKAESKGKGRSRVKPVVDPLGSLFQGLRFCIPPELGPASKHDQRWRIIASLGGRVTLQPDTAITHVIHDRSSPSILCQQLGIRSLTDLPIGCICVKWDYVARCKMAGTILPPKAWLSFPETTLTRQATYRTTTAGSTRVSDITASRTSSINRKRPETASDSDTESSKRPHRGPGLRTASALLSRSRRDRQMDVATNHTLPSGLGWEDAPEGEADGLDALISGVKNGTASDDEVGVPNRLESSVGREANPDRRGDLFKCGQAHDGKSGKGPNEWLASKFDDMHTMYSGMKGKNEFAIRQYQQGRALNMAGTTDPITSGAQAMKIKGIGQSIADRIDEFVSGTKGRQFYENTEQVQIIAQFRKIYGVGATFATELYKRGARSIDDLRTGEYGLSGGQAIGVELFDDLNTRIPRAECREIFDLIRAETESIDKKVWIEIMGSYRRGQEDSGDVDILITRHPEDGLTHAGVLQRLVSGLSKRGIITHDLSIPHDWMALEAKWMGICRLPPNGKYRRLDILCIPFEQWGAALIYFTGNEIFNRSMRLYARKRGYSLNQRGLSHGVIRGKDGLKFTEGEIIASRTEQEIFDVLGLRWRHPHHRRP</sequence>
<dbReference type="SUPFAM" id="SSF47802">
    <property type="entry name" value="DNA polymerase beta, N-terminal domain-like"/>
    <property type="match status" value="1"/>
</dbReference>
<dbReference type="InterPro" id="IPR010996">
    <property type="entry name" value="HHH_MUS81"/>
</dbReference>
<evidence type="ECO:0000256" key="9">
    <source>
        <dbReference type="ARBA" id="ARBA00023239"/>
    </source>
</evidence>
<evidence type="ECO:0000313" key="15">
    <source>
        <dbReference type="Proteomes" id="UP000193218"/>
    </source>
</evidence>
<dbReference type="InterPro" id="IPR002054">
    <property type="entry name" value="DNA-dir_DNA_pol_X"/>
</dbReference>
<dbReference type="InterPro" id="IPR002008">
    <property type="entry name" value="DNA_pol_X_beta-like"/>
</dbReference>
<evidence type="ECO:0000256" key="11">
    <source>
        <dbReference type="RuleBase" id="RU366014"/>
    </source>
</evidence>
<keyword evidence="6 11" id="KW-0227">DNA damage</keyword>
<keyword evidence="11" id="KW-0539">Nucleus</keyword>
<dbReference type="PANTHER" id="PTHR11276">
    <property type="entry name" value="DNA POLYMERASE TYPE-X FAMILY MEMBER"/>
    <property type="match status" value="1"/>
</dbReference>
<dbReference type="Pfam" id="PF14792">
    <property type="entry name" value="DNA_pol_B_palm"/>
    <property type="match status" value="1"/>
</dbReference>
<evidence type="ECO:0000256" key="7">
    <source>
        <dbReference type="ARBA" id="ARBA00022932"/>
    </source>
</evidence>
<dbReference type="SUPFAM" id="SSF81301">
    <property type="entry name" value="Nucleotidyltransferase"/>
    <property type="match status" value="1"/>
</dbReference>
<comment type="subcellular location">
    <subcellularLocation>
        <location evidence="11">Nucleus</location>
    </subcellularLocation>
</comment>
<evidence type="ECO:0000259" key="13">
    <source>
        <dbReference type="PROSITE" id="PS50172"/>
    </source>
</evidence>
<dbReference type="SUPFAM" id="SSF81585">
    <property type="entry name" value="PsbU/PolX domain-like"/>
    <property type="match status" value="1"/>
</dbReference>
<keyword evidence="8 11" id="KW-0234">DNA repair</keyword>
<dbReference type="InterPro" id="IPR001357">
    <property type="entry name" value="BRCT_dom"/>
</dbReference>
<dbReference type="InterPro" id="IPR028207">
    <property type="entry name" value="DNA_pol_B_palm_palm"/>
</dbReference>
<dbReference type="GeneID" id="33555050"/>
<reference evidence="14 15" key="1">
    <citation type="submission" date="2017-03" db="EMBL/GenBank/DDBJ databases">
        <title>Widespread Adenine N6-methylation of Active Genes in Fungi.</title>
        <authorList>
            <consortium name="DOE Joint Genome Institute"/>
            <person name="Mondo S.J."/>
            <person name="Dannebaum R.O."/>
            <person name="Kuo R.C."/>
            <person name="Louie K.B."/>
            <person name="Bewick A.J."/>
            <person name="Labutti K."/>
            <person name="Haridas S."/>
            <person name="Kuo A."/>
            <person name="Salamov A."/>
            <person name="Ahrendt S.R."/>
            <person name="Lau R."/>
            <person name="Bowen B.P."/>
            <person name="Lipzen A."/>
            <person name="Sullivan W."/>
            <person name="Andreopoulos W.B."/>
            <person name="Clum A."/>
            <person name="Lindquist E."/>
            <person name="Daum C."/>
            <person name="Northen T.R."/>
            <person name="Ramamoorthy G."/>
            <person name="Schmitz R.J."/>
            <person name="Gryganskyi A."/>
            <person name="Culley D."/>
            <person name="Magnuson J."/>
            <person name="James T.Y."/>
            <person name="O'Malley M.A."/>
            <person name="Stajich J.E."/>
            <person name="Spatafora J.W."/>
            <person name="Visel A."/>
            <person name="Grigoriev I.V."/>
        </authorList>
    </citation>
    <scope>NUCLEOTIDE SEQUENCE [LARGE SCALE GENOMIC DNA]</scope>
    <source>
        <strain evidence="14 15">NRRL Y-17943</strain>
    </source>
</reference>